<accession>A0A1I1SBI1</accession>
<evidence type="ECO:0000313" key="3">
    <source>
        <dbReference type="Proteomes" id="UP000198611"/>
    </source>
</evidence>
<dbReference type="Pfam" id="PF04851">
    <property type="entry name" value="ResIII"/>
    <property type="match status" value="1"/>
</dbReference>
<organism evidence="2 3">
    <name type="scientific">Thiohalospira halophila DSM 15071</name>
    <dbReference type="NCBI Taxonomy" id="1123397"/>
    <lineage>
        <taxon>Bacteria</taxon>
        <taxon>Pseudomonadati</taxon>
        <taxon>Pseudomonadota</taxon>
        <taxon>Gammaproteobacteria</taxon>
        <taxon>Thiohalospirales</taxon>
        <taxon>Thiohalospiraceae</taxon>
        <taxon>Thiohalospira</taxon>
    </lineage>
</organism>
<dbReference type="GO" id="GO:0005524">
    <property type="term" value="F:ATP binding"/>
    <property type="evidence" value="ECO:0007669"/>
    <property type="project" value="InterPro"/>
</dbReference>
<dbReference type="STRING" id="1123397.SAMN05660831_01642"/>
<evidence type="ECO:0000313" key="2">
    <source>
        <dbReference type="EMBL" id="SFD43855.1"/>
    </source>
</evidence>
<dbReference type="Gene3D" id="3.40.50.300">
    <property type="entry name" value="P-loop containing nucleotide triphosphate hydrolases"/>
    <property type="match status" value="2"/>
</dbReference>
<dbReference type="GO" id="GO:0016787">
    <property type="term" value="F:hydrolase activity"/>
    <property type="evidence" value="ECO:0007669"/>
    <property type="project" value="InterPro"/>
</dbReference>
<dbReference type="Pfam" id="PF00271">
    <property type="entry name" value="Helicase_C"/>
    <property type="match status" value="1"/>
</dbReference>
<dbReference type="Gene3D" id="3.90.1570.30">
    <property type="match status" value="1"/>
</dbReference>
<dbReference type="GO" id="GO:0003677">
    <property type="term" value="F:DNA binding"/>
    <property type="evidence" value="ECO:0007669"/>
    <property type="project" value="InterPro"/>
</dbReference>
<keyword evidence="3" id="KW-1185">Reference proteome</keyword>
<dbReference type="PANTHER" id="PTHR47396:SF1">
    <property type="entry name" value="ATP-DEPENDENT HELICASE IRC3-RELATED"/>
    <property type="match status" value="1"/>
</dbReference>
<protein>
    <submittedName>
        <fullName evidence="2">Type I restriction enzyme, R subunit</fullName>
    </submittedName>
</protein>
<dbReference type="SUPFAM" id="SSF52540">
    <property type="entry name" value="P-loop containing nucleoside triphosphate hydrolases"/>
    <property type="match status" value="2"/>
</dbReference>
<gene>
    <name evidence="2" type="ORF">SAMN05660831_01642</name>
</gene>
<dbReference type="InterPro" id="IPR001650">
    <property type="entry name" value="Helicase_C-like"/>
</dbReference>
<evidence type="ECO:0000259" key="1">
    <source>
        <dbReference type="PROSITE" id="PS51192"/>
    </source>
</evidence>
<dbReference type="SMART" id="SM00487">
    <property type="entry name" value="DEXDc"/>
    <property type="match status" value="1"/>
</dbReference>
<dbReference type="GO" id="GO:0005829">
    <property type="term" value="C:cytosol"/>
    <property type="evidence" value="ECO:0007669"/>
    <property type="project" value="TreeGrafter"/>
</dbReference>
<proteinExistence type="predicted"/>
<dbReference type="CDD" id="cd18032">
    <property type="entry name" value="DEXHc_RE_I_III_res"/>
    <property type="match status" value="1"/>
</dbReference>
<dbReference type="PROSITE" id="PS51192">
    <property type="entry name" value="HELICASE_ATP_BIND_1"/>
    <property type="match status" value="1"/>
</dbReference>
<sequence length="924" mass="105357">MSNQDPEQHAREHIDDQLRQAGWEVQSRSELNPAASRGVAVREYPTEVGPADYLLLVDGAPVGLIEAKREEEGQRLNRVEEQTAAYADAGLKHVGEADLRFRYETTGVVTYFTDRADPEPRSREVFRFHRPETLAEWRAETGTLRGRLQQLPELSDAGLRDCQFTAIHNLEDSLRRNRPRALIQMATGAGKTYTAITAIYRLLKHAGVRRVLFLVDTRNLGKQAEGEFHDYIPQDDNRKFTELYTVQRLTSSHVPTDGQVCISTIQRMYSVLKGEELDETAEEHPGSPAGMDREPVPVDYNKRVPPEFFDVIVIDECHRSIYNLWRQVLEYFDSFLVGLTATPDQRTYAFFQQNVVSEYTLEQSVVDGVNVDHRIWRIDTERTREGGQIEAEEVVEHRERLSRERRWQQLDEPVVYEGRQLDRDVVNPDQIRTVLQAYRDALPHMFPDRAGEGGRVEVPKTLIFAKSDSHADDVIRTARQVFDAGNAFCKKVTYRSEENADRVLSAFRNDYNPRIAVTVDMIATGTDVKPIEAVLFMRDVKSRTYYTQMVGRGTRSLDAEGLRRVTPAAHGPKEAFVLVDAVGVTDSEKMETGTLERKPSVATKDLIEAVTMGQRDEESLRSLAGRLSRFAKRVDEPGEREIREATGGPDLPAVAAELLAVDDPDRVAEEARAANGLPEHVEPTPEQCDQAREERARRATAAVTGHLHEAMESIKRRQEQVIDDVNPDAVVTSDWAENTEAHRQTLAQGFADWARTHRDDLDALTILFSEPHRRKELTRARISEVLEALRRERPDLAPAKVWAAYAALDEVQARRPEKELAQIIALMRRVAGWDEQLTPFDETVRRNFQRWIFGEHAGNAPKFTKEQHRWLEMIRDHIATSVRFEVDDLDYTPFDAEGGRGRMYQLFGDRMGEVIEEMNEEMVA</sequence>
<dbReference type="InterPro" id="IPR027417">
    <property type="entry name" value="P-loop_NTPase"/>
</dbReference>
<dbReference type="InterPro" id="IPR006935">
    <property type="entry name" value="Helicase/UvrB_N"/>
</dbReference>
<reference evidence="2 3" key="1">
    <citation type="submission" date="2016-10" db="EMBL/GenBank/DDBJ databases">
        <authorList>
            <person name="de Groot N.N."/>
        </authorList>
    </citation>
    <scope>NUCLEOTIDE SEQUENCE [LARGE SCALE GENOMIC DNA]</scope>
    <source>
        <strain evidence="2 3">HL3</strain>
    </source>
</reference>
<dbReference type="Pfam" id="PF08463">
    <property type="entry name" value="EcoEI_R_C"/>
    <property type="match status" value="1"/>
</dbReference>
<dbReference type="EMBL" id="FOMJ01000005">
    <property type="protein sequence ID" value="SFD43855.1"/>
    <property type="molecule type" value="Genomic_DNA"/>
</dbReference>
<dbReference type="PANTHER" id="PTHR47396">
    <property type="entry name" value="TYPE I RESTRICTION ENZYME ECOKI R PROTEIN"/>
    <property type="match status" value="1"/>
</dbReference>
<name>A0A1I1SBI1_9GAMM</name>
<dbReference type="Proteomes" id="UP000198611">
    <property type="component" value="Unassembled WGS sequence"/>
</dbReference>
<dbReference type="OrthoDB" id="9804086at2"/>
<dbReference type="RefSeq" id="WP_093428288.1">
    <property type="nucleotide sequence ID" value="NZ_FOMJ01000005.1"/>
</dbReference>
<dbReference type="GO" id="GO:0006304">
    <property type="term" value="P:DNA modification"/>
    <property type="evidence" value="ECO:0007669"/>
    <property type="project" value="InterPro"/>
</dbReference>
<dbReference type="InterPro" id="IPR050742">
    <property type="entry name" value="Helicase_Restrict-Modif_Enz"/>
</dbReference>
<dbReference type="InterPro" id="IPR014001">
    <property type="entry name" value="Helicase_ATP-bd"/>
</dbReference>
<dbReference type="AlphaFoldDB" id="A0A1I1SBI1"/>
<feature type="domain" description="Helicase ATP-binding" evidence="1">
    <location>
        <begin position="172"/>
        <end position="361"/>
    </location>
</feature>
<dbReference type="InterPro" id="IPR013670">
    <property type="entry name" value="EcoEI_R_C_dom"/>
</dbReference>